<dbReference type="Gene3D" id="3.40.50.12780">
    <property type="entry name" value="N-terminal domain of ligase-like"/>
    <property type="match status" value="1"/>
</dbReference>
<dbReference type="InterPro" id="IPR051414">
    <property type="entry name" value="Adenylate-forming_Reductase"/>
</dbReference>
<keyword evidence="2" id="KW-0597">Phosphoprotein</keyword>
<evidence type="ECO:0000256" key="2">
    <source>
        <dbReference type="ARBA" id="ARBA00022553"/>
    </source>
</evidence>
<dbReference type="InterPro" id="IPR000873">
    <property type="entry name" value="AMP-dep_synth/lig_dom"/>
</dbReference>
<reference evidence="4 5" key="1">
    <citation type="journal article" date="2016" name="Mol. Biol. Evol.">
        <title>Comparative Genomics of Early-Diverging Mushroom-Forming Fungi Provides Insights into the Origins of Lignocellulose Decay Capabilities.</title>
        <authorList>
            <person name="Nagy L.G."/>
            <person name="Riley R."/>
            <person name="Tritt A."/>
            <person name="Adam C."/>
            <person name="Daum C."/>
            <person name="Floudas D."/>
            <person name="Sun H."/>
            <person name="Yadav J.S."/>
            <person name="Pangilinan J."/>
            <person name="Larsson K.H."/>
            <person name="Matsuura K."/>
            <person name="Barry K."/>
            <person name="Labutti K."/>
            <person name="Kuo R."/>
            <person name="Ohm R.A."/>
            <person name="Bhattacharya S.S."/>
            <person name="Shirouzu T."/>
            <person name="Yoshinaga Y."/>
            <person name="Martin F.M."/>
            <person name="Grigoriev I.V."/>
            <person name="Hibbett D.S."/>
        </authorList>
    </citation>
    <scope>NUCLEOTIDE SEQUENCE [LARGE SCALE GENOMIC DNA]</scope>
    <source>
        <strain evidence="4 5">CBS 109695</strain>
    </source>
</reference>
<organism evidence="4 5">
    <name type="scientific">Athelia psychrophila</name>
    <dbReference type="NCBI Taxonomy" id="1759441"/>
    <lineage>
        <taxon>Eukaryota</taxon>
        <taxon>Fungi</taxon>
        <taxon>Dikarya</taxon>
        <taxon>Basidiomycota</taxon>
        <taxon>Agaricomycotina</taxon>
        <taxon>Agaricomycetes</taxon>
        <taxon>Agaricomycetidae</taxon>
        <taxon>Atheliales</taxon>
        <taxon>Atheliaceae</taxon>
        <taxon>Athelia</taxon>
    </lineage>
</organism>
<gene>
    <name evidence="4" type="ORF">FIBSPDRAFT_955554</name>
</gene>
<dbReference type="SUPFAM" id="SSF56801">
    <property type="entry name" value="Acetyl-CoA synthetase-like"/>
    <property type="match status" value="1"/>
</dbReference>
<keyword evidence="5" id="KW-1185">Reference proteome</keyword>
<proteinExistence type="predicted"/>
<name>A0A166HU76_9AGAM</name>
<dbReference type="PANTHER" id="PTHR43439:SF2">
    <property type="entry name" value="ENZYME, PUTATIVE (JCVI)-RELATED"/>
    <property type="match status" value="1"/>
</dbReference>
<dbReference type="Proteomes" id="UP000076532">
    <property type="component" value="Unassembled WGS sequence"/>
</dbReference>
<dbReference type="OrthoDB" id="429813at2759"/>
<evidence type="ECO:0000259" key="3">
    <source>
        <dbReference type="Pfam" id="PF00501"/>
    </source>
</evidence>
<keyword evidence="1" id="KW-0596">Phosphopantetheine</keyword>
<dbReference type="Pfam" id="PF00501">
    <property type="entry name" value="AMP-binding"/>
    <property type="match status" value="1"/>
</dbReference>
<evidence type="ECO:0000313" key="5">
    <source>
        <dbReference type="Proteomes" id="UP000076532"/>
    </source>
</evidence>
<dbReference type="AlphaFoldDB" id="A0A166HU76"/>
<dbReference type="InterPro" id="IPR042099">
    <property type="entry name" value="ANL_N_sf"/>
</dbReference>
<dbReference type="PANTHER" id="PTHR43439">
    <property type="entry name" value="PHENYLACETATE-COENZYME A LIGASE"/>
    <property type="match status" value="1"/>
</dbReference>
<sequence>MPTQPSAVYPPLDGSVLLPSLADFNLQHNASLPAFVYSEAVGSLTEISFLEFGRAAHRAAHLLRPEHGGSKGEVVAIIIDVDKLLYAAIFAGLMRAELVPFPISPRNSAEAVAEMLQKSGCHRVLSSHASLGVIVAQIAALVPPEHSLSIQEVPTLAQCYPALGHETASDAFTPYPAPSVPPEKDEVVLILHSSGSTGHPKPIPHTNRAILGWCALESVVNVRRTSRISEMHFSFPLISGLRYNFIIPMSSLTSASLYPPTSFYDHAMPPVMPTSDSIIEHCKRTGVTGVFTMMGFLATWASEPETVKWLTTMDFLAFSGGPLAVKTGDALSHAGVKLVNLYGSTEIGSVTKFSKNDTERSPEDWNYVRFSDKVNIRWAPQADGSFESQFLDTEVHRVSVHNLPDAKGYATNDCWVPHPTKSNFWRFVGRLDDVIILASGQKVVPAILENVIMSSPLVIGMVVFGHGRLQVGLLLEPAPGVVAGDLAGFRNRIWSVVEEANKSAPTFGRIFKEMILVTAADRPLERTGKETVAKKATMKAYADEIDALYDRLKEEERVSVLGGWAGTVV</sequence>
<accession>A0A166HU76</accession>
<evidence type="ECO:0000256" key="1">
    <source>
        <dbReference type="ARBA" id="ARBA00022450"/>
    </source>
</evidence>
<dbReference type="Pfam" id="PF23562">
    <property type="entry name" value="AMP-binding_C_3"/>
    <property type="match status" value="1"/>
</dbReference>
<dbReference type="STRING" id="436010.A0A166HU76"/>
<dbReference type="EMBL" id="KV417565">
    <property type="protein sequence ID" value="KZP19238.1"/>
    <property type="molecule type" value="Genomic_DNA"/>
</dbReference>
<evidence type="ECO:0000313" key="4">
    <source>
        <dbReference type="EMBL" id="KZP19238.1"/>
    </source>
</evidence>
<feature type="domain" description="AMP-dependent synthetase/ligase" evidence="3">
    <location>
        <begin position="31"/>
        <end position="358"/>
    </location>
</feature>
<dbReference type="PROSITE" id="PS00455">
    <property type="entry name" value="AMP_BINDING"/>
    <property type="match status" value="1"/>
</dbReference>
<protein>
    <submittedName>
        <fullName evidence="4">Acetyl-CoA synthetase-like protein</fullName>
    </submittedName>
</protein>
<dbReference type="InterPro" id="IPR020845">
    <property type="entry name" value="AMP-binding_CS"/>
</dbReference>